<evidence type="ECO:0000313" key="1">
    <source>
        <dbReference type="EMBL" id="CAI9595783.1"/>
    </source>
</evidence>
<name>A0ABN9FFI3_9NEOB</name>
<organism evidence="1 2">
    <name type="scientific">Staurois parvus</name>
    <dbReference type="NCBI Taxonomy" id="386267"/>
    <lineage>
        <taxon>Eukaryota</taxon>
        <taxon>Metazoa</taxon>
        <taxon>Chordata</taxon>
        <taxon>Craniata</taxon>
        <taxon>Vertebrata</taxon>
        <taxon>Euteleostomi</taxon>
        <taxon>Amphibia</taxon>
        <taxon>Batrachia</taxon>
        <taxon>Anura</taxon>
        <taxon>Neobatrachia</taxon>
        <taxon>Ranoidea</taxon>
        <taxon>Ranidae</taxon>
        <taxon>Staurois</taxon>
    </lineage>
</organism>
<reference evidence="1" key="1">
    <citation type="submission" date="2023-05" db="EMBL/GenBank/DDBJ databases">
        <authorList>
            <person name="Stuckert A."/>
        </authorList>
    </citation>
    <scope>NUCLEOTIDE SEQUENCE</scope>
</reference>
<dbReference type="Proteomes" id="UP001162483">
    <property type="component" value="Unassembled WGS sequence"/>
</dbReference>
<protein>
    <submittedName>
        <fullName evidence="1">Uncharacterized protein</fullName>
    </submittedName>
</protein>
<evidence type="ECO:0000313" key="2">
    <source>
        <dbReference type="Proteomes" id="UP001162483"/>
    </source>
</evidence>
<accession>A0ABN9FFI3</accession>
<gene>
    <name evidence="1" type="ORF">SPARVUS_LOCUS11937953</name>
</gene>
<sequence>HLAQCSQASTVLATAKPRHIHRIARKRSVICYAREHISTSRVQGVNPLELKWLK</sequence>
<keyword evidence="2" id="KW-1185">Reference proteome</keyword>
<dbReference type="EMBL" id="CATNWA010016835">
    <property type="protein sequence ID" value="CAI9595783.1"/>
    <property type="molecule type" value="Genomic_DNA"/>
</dbReference>
<comment type="caution">
    <text evidence="1">The sequence shown here is derived from an EMBL/GenBank/DDBJ whole genome shotgun (WGS) entry which is preliminary data.</text>
</comment>
<proteinExistence type="predicted"/>
<feature type="non-terminal residue" evidence="1">
    <location>
        <position position="1"/>
    </location>
</feature>